<feature type="transmembrane region" description="Helical" evidence="5">
    <location>
        <begin position="387"/>
        <end position="407"/>
    </location>
</feature>
<name>R4WPK9_RIPPE</name>
<evidence type="ECO:0000256" key="1">
    <source>
        <dbReference type="ARBA" id="ARBA00004141"/>
    </source>
</evidence>
<feature type="transmembrane region" description="Helical" evidence="5">
    <location>
        <begin position="233"/>
        <end position="253"/>
    </location>
</feature>
<dbReference type="NCBIfam" id="TIGR00815">
    <property type="entry name" value="sulP"/>
    <property type="match status" value="1"/>
</dbReference>
<reference evidence="7" key="1">
    <citation type="journal article" date="2013" name="PLoS ONE">
        <title>Gene expression in gut symbiotic organ of stinkbug affected by extracellular bacterial symbiont.</title>
        <authorList>
            <person name="Futahashi R."/>
            <person name="Tanaka K."/>
            <person name="Tanahashi M."/>
            <person name="Nikoh N."/>
            <person name="Kikuchi Y."/>
            <person name="Lee B.L."/>
            <person name="Fukatsu T."/>
        </authorList>
    </citation>
    <scope>NUCLEOTIDE SEQUENCE</scope>
    <source>
        <tissue evidence="7">Midgut</tissue>
    </source>
</reference>
<dbReference type="InterPro" id="IPR036513">
    <property type="entry name" value="STAS_dom_sf"/>
</dbReference>
<dbReference type="SUPFAM" id="SSF52091">
    <property type="entry name" value="SpoIIaa-like"/>
    <property type="match status" value="1"/>
</dbReference>
<dbReference type="AlphaFoldDB" id="R4WPK9"/>
<keyword evidence="3 5" id="KW-1133">Transmembrane helix</keyword>
<evidence type="ECO:0000259" key="6">
    <source>
        <dbReference type="PROSITE" id="PS50801"/>
    </source>
</evidence>
<protein>
    <submittedName>
        <fullName evidence="7">Sulphate transporter</fullName>
    </submittedName>
</protein>
<dbReference type="PANTHER" id="PTHR11814">
    <property type="entry name" value="SULFATE TRANSPORTER"/>
    <property type="match status" value="1"/>
</dbReference>
<dbReference type="EMBL" id="AK417596">
    <property type="protein sequence ID" value="BAN20811.1"/>
    <property type="molecule type" value="mRNA"/>
</dbReference>
<dbReference type="InterPro" id="IPR001902">
    <property type="entry name" value="SLC26A/SulP_fam"/>
</dbReference>
<proteinExistence type="evidence at transcript level"/>
<feature type="transmembrane region" description="Helical" evidence="5">
    <location>
        <begin position="149"/>
        <end position="170"/>
    </location>
</feature>
<accession>R4WPK9</accession>
<evidence type="ECO:0000313" key="7">
    <source>
        <dbReference type="EMBL" id="BAN20811.1"/>
    </source>
</evidence>
<evidence type="ECO:0000256" key="5">
    <source>
        <dbReference type="SAM" id="Phobius"/>
    </source>
</evidence>
<evidence type="ECO:0000256" key="2">
    <source>
        <dbReference type="ARBA" id="ARBA00022692"/>
    </source>
</evidence>
<dbReference type="InterPro" id="IPR002645">
    <property type="entry name" value="STAS_dom"/>
</dbReference>
<dbReference type="Pfam" id="PF00916">
    <property type="entry name" value="Sulfate_transp"/>
    <property type="match status" value="1"/>
</dbReference>
<feature type="transmembrane region" description="Helical" evidence="5">
    <location>
        <begin position="414"/>
        <end position="434"/>
    </location>
</feature>
<feature type="domain" description="STAS" evidence="6">
    <location>
        <begin position="500"/>
        <end position="629"/>
    </location>
</feature>
<dbReference type="InterPro" id="IPR011547">
    <property type="entry name" value="SLC26A/SulP_dom"/>
</dbReference>
<dbReference type="CDD" id="cd07042">
    <property type="entry name" value="STAS_SulP_like_sulfate_transporter"/>
    <property type="match status" value="1"/>
</dbReference>
<organism evidence="7">
    <name type="scientific">Riptortus pedestris</name>
    <name type="common">Bean bug</name>
    <dbReference type="NCBI Taxonomy" id="329032"/>
    <lineage>
        <taxon>Eukaryota</taxon>
        <taxon>Metazoa</taxon>
        <taxon>Ecdysozoa</taxon>
        <taxon>Arthropoda</taxon>
        <taxon>Hexapoda</taxon>
        <taxon>Insecta</taxon>
        <taxon>Pterygota</taxon>
        <taxon>Neoptera</taxon>
        <taxon>Paraneoptera</taxon>
        <taxon>Hemiptera</taxon>
        <taxon>Heteroptera</taxon>
        <taxon>Panheteroptera</taxon>
        <taxon>Pentatomomorpha</taxon>
        <taxon>Coreoidea</taxon>
        <taxon>Alydidae</taxon>
        <taxon>Riptortus</taxon>
    </lineage>
</organism>
<dbReference type="Gene3D" id="3.30.750.24">
    <property type="entry name" value="STAS domain"/>
    <property type="match status" value="1"/>
</dbReference>
<dbReference type="GO" id="GO:0055085">
    <property type="term" value="P:transmembrane transport"/>
    <property type="evidence" value="ECO:0007669"/>
    <property type="project" value="InterPro"/>
</dbReference>
<dbReference type="GO" id="GO:0016020">
    <property type="term" value="C:membrane"/>
    <property type="evidence" value="ECO:0007669"/>
    <property type="project" value="UniProtKB-SubCell"/>
</dbReference>
<dbReference type="PROSITE" id="PS50801">
    <property type="entry name" value="STAS"/>
    <property type="match status" value="1"/>
</dbReference>
<feature type="transmembrane region" description="Helical" evidence="5">
    <location>
        <begin position="88"/>
        <end position="111"/>
    </location>
</feature>
<evidence type="ECO:0000256" key="3">
    <source>
        <dbReference type="ARBA" id="ARBA00022989"/>
    </source>
</evidence>
<sequence length="641" mass="70099">MEETNPQIKISRRVLMQDDLCEIPEKKKKVDIGGTLRRNCHPKKILLSTIPSITWFSTYQWKEWLVRDAVSGFTVAVMNIPQGMAYALLANVPPVVGIYMAFFPVIVYAFLGTSRHVSMGSFAVICLMTGNAISKHIDPTNKDPDMNKIMEIGTAITFLAGAFQVILYIFRLGIVCTLLSDTLISGFTAGAAVHVFTSQIKDILGISLPHFSGPFKVINTYKSIFEQIQQANTAALIISGITIVVLLINNEILKPRVAKKTKIPIPIELIVVLCGTLASYYGHIAKDYELKTVGEIAKGLPSPQVPNFSIMPSIAIDSATIAIIAYIVSVSMALIFANKLKYEVNTNQELLAQGVGNLVGSFFSCLPISASLSRSVIQQSVGGCTQLASLISCSILLVILLWIGPFFEPLPRCVLAGLIVVALKGILLQALDIFEIWKVSPLDGIIWLVTYLTVIIVGIEYGLLAGLGVSVLILILRGAQASISTLERLPSTELYVEVEKFAKTEVLPGITILKYSGCLNFVNRIFFKNKILDLINSTPKIEENANKILPSQEAVAQEIIIVDFKSLTYLDPSGAECLKSIIFEIQRLKKTVFFAGLPGNAIEVLRICNVIEQTGVSNFPSVHDAVIYAQSRQAAVYSIRL</sequence>
<feature type="transmembrane region" description="Helical" evidence="5">
    <location>
        <begin position="446"/>
        <end position="476"/>
    </location>
</feature>
<feature type="transmembrane region" description="Helical" evidence="5">
    <location>
        <begin position="350"/>
        <end position="372"/>
    </location>
</feature>
<feature type="transmembrane region" description="Helical" evidence="5">
    <location>
        <begin position="265"/>
        <end position="284"/>
    </location>
</feature>
<keyword evidence="4 5" id="KW-0472">Membrane</keyword>
<keyword evidence="2 5" id="KW-0812">Transmembrane</keyword>
<evidence type="ECO:0000256" key="4">
    <source>
        <dbReference type="ARBA" id="ARBA00023136"/>
    </source>
</evidence>
<comment type="subcellular location">
    <subcellularLocation>
        <location evidence="1">Membrane</location>
        <topology evidence="1">Multi-pass membrane protein</topology>
    </subcellularLocation>
</comment>
<feature type="transmembrane region" description="Helical" evidence="5">
    <location>
        <begin position="314"/>
        <end position="338"/>
    </location>
</feature>
<dbReference type="Pfam" id="PF01740">
    <property type="entry name" value="STAS"/>
    <property type="match status" value="1"/>
</dbReference>